<evidence type="ECO:0000256" key="1">
    <source>
        <dbReference type="SAM" id="SignalP"/>
    </source>
</evidence>
<dbReference type="EMBL" id="SLZQ01000012">
    <property type="protein sequence ID" value="TCS34745.1"/>
    <property type="molecule type" value="Genomic_DNA"/>
</dbReference>
<name>A0A4R3HRV4_PAULE</name>
<feature type="chain" id="PRO_5020566035" description="PXPV repeat-containing protein" evidence="1">
    <location>
        <begin position="28"/>
        <end position="106"/>
    </location>
</feature>
<evidence type="ECO:0000313" key="2">
    <source>
        <dbReference type="EMBL" id="TCS34745.1"/>
    </source>
</evidence>
<dbReference type="Proteomes" id="UP000295382">
    <property type="component" value="Unassembled WGS sequence"/>
</dbReference>
<accession>A0A4R3HRV4</accession>
<keyword evidence="1" id="KW-0732">Signal</keyword>
<protein>
    <recommendedName>
        <fullName evidence="4">PXPV repeat-containing protein</fullName>
    </recommendedName>
</protein>
<keyword evidence="3" id="KW-1185">Reference proteome</keyword>
<gene>
    <name evidence="2" type="ORF">EDC30_11277</name>
</gene>
<dbReference type="RefSeq" id="WP_132259840.1">
    <property type="nucleotide sequence ID" value="NZ_SLZQ01000012.1"/>
</dbReference>
<comment type="caution">
    <text evidence="2">The sequence shown here is derived from an EMBL/GenBank/DDBJ whole genome shotgun (WGS) entry which is preliminary data.</text>
</comment>
<proteinExistence type="predicted"/>
<evidence type="ECO:0000313" key="3">
    <source>
        <dbReference type="Proteomes" id="UP000295382"/>
    </source>
</evidence>
<evidence type="ECO:0008006" key="4">
    <source>
        <dbReference type="Google" id="ProtNLM"/>
    </source>
</evidence>
<feature type="signal peptide" evidence="1">
    <location>
        <begin position="1"/>
        <end position="27"/>
    </location>
</feature>
<dbReference type="AlphaFoldDB" id="A0A4R3HRV4"/>
<organism evidence="2 3">
    <name type="scientific">Paucimonas lemoignei</name>
    <name type="common">Pseudomonas lemoignei</name>
    <dbReference type="NCBI Taxonomy" id="29443"/>
    <lineage>
        <taxon>Bacteria</taxon>
        <taxon>Pseudomonadati</taxon>
        <taxon>Pseudomonadota</taxon>
        <taxon>Betaproteobacteria</taxon>
        <taxon>Burkholderiales</taxon>
        <taxon>Burkholderiaceae</taxon>
        <taxon>Paucimonas</taxon>
    </lineage>
</organism>
<reference evidence="2 3" key="1">
    <citation type="submission" date="2019-03" db="EMBL/GenBank/DDBJ databases">
        <title>Genomic Encyclopedia of Type Strains, Phase IV (KMG-IV): sequencing the most valuable type-strain genomes for metagenomic binning, comparative biology and taxonomic classification.</title>
        <authorList>
            <person name="Goeker M."/>
        </authorList>
    </citation>
    <scope>NUCLEOTIDE SEQUENCE [LARGE SCALE GENOMIC DNA]</scope>
    <source>
        <strain evidence="2 3">DSM 7445</strain>
    </source>
</reference>
<sequence length="106" mass="11264">MNRLFTLITGAAILGAGLMAASPAAMARDRVDWSVSVGSGGYAYPAPVVVAPPPPVVVAPPPPVVVQRPVPMVGYAPYYYAPPPAYWRGRGHHHHGHWDGGHRHGR</sequence>